<evidence type="ECO:0000313" key="1">
    <source>
        <dbReference type="EMBL" id="KKM82147.1"/>
    </source>
</evidence>
<accession>A0A0F9NLE9</accession>
<organism evidence="1">
    <name type="scientific">marine sediment metagenome</name>
    <dbReference type="NCBI Taxonomy" id="412755"/>
    <lineage>
        <taxon>unclassified sequences</taxon>
        <taxon>metagenomes</taxon>
        <taxon>ecological metagenomes</taxon>
    </lineage>
</organism>
<dbReference type="AlphaFoldDB" id="A0A0F9NLE9"/>
<gene>
    <name evidence="1" type="ORF">LCGC14_1322570</name>
</gene>
<comment type="caution">
    <text evidence="1">The sequence shown here is derived from an EMBL/GenBank/DDBJ whole genome shotgun (WGS) entry which is preliminary data.</text>
</comment>
<protein>
    <submittedName>
        <fullName evidence="1">Uncharacterized protein</fullName>
    </submittedName>
</protein>
<dbReference type="EMBL" id="LAZR01007909">
    <property type="protein sequence ID" value="KKM82147.1"/>
    <property type="molecule type" value="Genomic_DNA"/>
</dbReference>
<proteinExistence type="predicted"/>
<sequence length="66" mass="7032">MATEPETVAAVRPAPRQNMTVRDGLIALAKVSDMDAELCITFYNSDPIPVQTIEESEDGPVVITGG</sequence>
<name>A0A0F9NLE9_9ZZZZ</name>
<reference evidence="1" key="1">
    <citation type="journal article" date="2015" name="Nature">
        <title>Complex archaea that bridge the gap between prokaryotes and eukaryotes.</title>
        <authorList>
            <person name="Spang A."/>
            <person name="Saw J.H."/>
            <person name="Jorgensen S.L."/>
            <person name="Zaremba-Niedzwiedzka K."/>
            <person name="Martijn J."/>
            <person name="Lind A.E."/>
            <person name="van Eijk R."/>
            <person name="Schleper C."/>
            <person name="Guy L."/>
            <person name="Ettema T.J."/>
        </authorList>
    </citation>
    <scope>NUCLEOTIDE SEQUENCE</scope>
</reference>